<sequence length="128" mass="14240">MKNFKYKNGLLYTDIEILIENKNILVKDTIIDTGASHTIISSSYLEESDIGFNDDDTIVKASGYGGTVQYSVRKLVNKVACGDITLENIKLDFGEIDPEEKVNGLLGLDFLRNANLIIDLVDNLLIKK</sequence>
<organism evidence="1 2">
    <name type="scientific">Clostridioides difficile ATCC 9689 = DSM 1296</name>
    <dbReference type="NCBI Taxonomy" id="1121308"/>
    <lineage>
        <taxon>Bacteria</taxon>
        <taxon>Bacillati</taxon>
        <taxon>Bacillota</taxon>
        <taxon>Clostridia</taxon>
        <taxon>Peptostreptococcales</taxon>
        <taxon>Peptostreptococcaceae</taxon>
        <taxon>Clostridioides</taxon>
    </lineage>
</organism>
<evidence type="ECO:0000313" key="1">
    <source>
        <dbReference type="EMBL" id="AKP44814.1"/>
    </source>
</evidence>
<name>A0ACA7UNX9_CLODI</name>
<keyword evidence="2" id="KW-1185">Reference proteome</keyword>
<dbReference type="EMBL" id="CP011970">
    <property type="protein sequence ID" value="AKP44814.1"/>
    <property type="molecule type" value="Genomic_DNA"/>
</dbReference>
<reference evidence="1 2" key="1">
    <citation type="journal article" date="2015" name="Genome Announc.">
        <title>Complete Genome Sequence of the Novel Temperate Clostridium difficile Phage phiCDIF1296T.</title>
        <authorList>
            <person name="Wittmann J."/>
            <person name="Riedel T."/>
            <person name="Bunk B."/>
            <person name="Sproer C."/>
            <person name="Gronow S."/>
            <person name="Overmann J."/>
        </authorList>
    </citation>
    <scope>NUCLEOTIDE SEQUENCE [LARGE SCALE GENOMIC DNA]</scope>
    <source>
        <strain evidence="2">ATCC 9689 / DSM 1296 / BCRC 10642 / JCM 1296 / NCIMB 10666 / NCTC 11209 / 90556-M6S</strain>
    </source>
</reference>
<proteinExistence type="predicted"/>
<accession>A0ACA7UNX9</accession>
<evidence type="ECO:0000313" key="2">
    <source>
        <dbReference type="Proteomes" id="UP001510562"/>
    </source>
</evidence>
<protein>
    <submittedName>
        <fullName evidence="1">Uncharacterized protein</fullName>
    </submittedName>
</protein>
<dbReference type="Proteomes" id="UP001510562">
    <property type="component" value="Chromosome"/>
</dbReference>
<gene>
    <name evidence="1" type="ORF">CDIF1296T_phi140</name>
</gene>